<dbReference type="PROSITE" id="PS51257">
    <property type="entry name" value="PROKAR_LIPOPROTEIN"/>
    <property type="match status" value="1"/>
</dbReference>
<dbReference type="PROSITE" id="PS50059">
    <property type="entry name" value="FKBP_PPIASE"/>
    <property type="match status" value="1"/>
</dbReference>
<dbReference type="PROSITE" id="PS51318">
    <property type="entry name" value="TAT"/>
    <property type="match status" value="1"/>
</dbReference>
<dbReference type="Pfam" id="PF00254">
    <property type="entry name" value="FKBP_C"/>
    <property type="match status" value="1"/>
</dbReference>
<accession>A0A8J9S4F8</accession>
<dbReference type="InterPro" id="IPR001179">
    <property type="entry name" value="PPIase_FKBP_dom"/>
</dbReference>
<dbReference type="EC" id="5.2.1.8" evidence="1"/>
<evidence type="ECO:0000313" key="4">
    <source>
        <dbReference type="EMBL" id="CAG9282836.1"/>
    </source>
</evidence>
<dbReference type="SUPFAM" id="SSF54534">
    <property type="entry name" value="FKBP-like"/>
    <property type="match status" value="1"/>
</dbReference>
<dbReference type="Proteomes" id="UP000836788">
    <property type="component" value="Chromosome 17"/>
</dbReference>
<feature type="signal peptide" evidence="2">
    <location>
        <begin position="1"/>
        <end position="20"/>
    </location>
</feature>
<name>A0A8J9S4F8_PHATR</name>
<keyword evidence="2" id="KW-0732">Signal</keyword>
<gene>
    <name evidence="4" type="ORF">PTTT1_LOCUS20880</name>
</gene>
<evidence type="ECO:0000259" key="3">
    <source>
        <dbReference type="PROSITE" id="PS50059"/>
    </source>
</evidence>
<dbReference type="InterPro" id="IPR006311">
    <property type="entry name" value="TAT_signal"/>
</dbReference>
<keyword evidence="1" id="KW-0697">Rotamase</keyword>
<keyword evidence="1" id="KW-0413">Isomerase</keyword>
<dbReference type="AlphaFoldDB" id="A0A8J9S4F8"/>
<dbReference type="PANTHER" id="PTHR47717">
    <property type="entry name" value="PEPTIDYL-PROLYL CIS-TRANS ISOMERASE FKBP19, CHLOROPLASTIC"/>
    <property type="match status" value="1"/>
</dbReference>
<dbReference type="OMA" id="MTIRCRS"/>
<evidence type="ECO:0000256" key="1">
    <source>
        <dbReference type="PROSITE-ProRule" id="PRU00277"/>
    </source>
</evidence>
<proteinExistence type="predicted"/>
<dbReference type="EMBL" id="OU594958">
    <property type="protein sequence ID" value="CAG9282836.1"/>
    <property type="molecule type" value="Genomic_DNA"/>
</dbReference>
<sequence length="248" mass="26996">MNKIPLSLLILFATACYAFAFSQRWKSKDRRYSSQLAAMDSGSSPSRRAFLSAATNVVTTVGIGATPAWAGIDPSALKNLPVEGDSAGTVTRLQQIENLQKPASDLEDLPYTGLPSGVSYREFRQGKGEATVQDGSRVAVEMTIRCKSFATNIEPGGLKYFSTKDDTDFNELAFTVGKGDILPGLEEGMIGMRKGAIRRIEVPATMVFAAKKADQLPLPTTKDGKRRFESLFKTDATLLFEVLVTRIK</sequence>
<dbReference type="PANTHER" id="PTHR47717:SF1">
    <property type="entry name" value="PEPTIDYL-PROLYL CIS-TRANS ISOMERASE FKBP19, CHLOROPLASTIC"/>
    <property type="match status" value="1"/>
</dbReference>
<dbReference type="InterPro" id="IPR044208">
    <property type="entry name" value="FKBP19-like"/>
</dbReference>
<dbReference type="GO" id="GO:0003755">
    <property type="term" value="F:peptidyl-prolyl cis-trans isomerase activity"/>
    <property type="evidence" value="ECO:0007669"/>
    <property type="project" value="UniProtKB-KW"/>
</dbReference>
<organism evidence="4">
    <name type="scientific">Phaeodactylum tricornutum</name>
    <name type="common">Diatom</name>
    <dbReference type="NCBI Taxonomy" id="2850"/>
    <lineage>
        <taxon>Eukaryota</taxon>
        <taxon>Sar</taxon>
        <taxon>Stramenopiles</taxon>
        <taxon>Ochrophyta</taxon>
        <taxon>Bacillariophyta</taxon>
        <taxon>Bacillariophyceae</taxon>
        <taxon>Bacillariophycidae</taxon>
        <taxon>Naviculales</taxon>
        <taxon>Phaeodactylaceae</taxon>
        <taxon>Phaeodactylum</taxon>
    </lineage>
</organism>
<evidence type="ECO:0000256" key="2">
    <source>
        <dbReference type="SAM" id="SignalP"/>
    </source>
</evidence>
<reference evidence="4" key="1">
    <citation type="submission" date="2022-02" db="EMBL/GenBank/DDBJ databases">
        <authorList>
            <person name="Giguere J D."/>
        </authorList>
    </citation>
    <scope>NUCLEOTIDE SEQUENCE</scope>
    <source>
        <strain evidence="4">CCAP 1055/1</strain>
    </source>
</reference>
<protein>
    <recommendedName>
        <fullName evidence="1">peptidylprolyl isomerase</fullName>
        <ecNumber evidence="1">5.2.1.8</ecNumber>
    </recommendedName>
</protein>
<dbReference type="Gene3D" id="3.10.50.40">
    <property type="match status" value="1"/>
</dbReference>
<comment type="catalytic activity">
    <reaction evidence="1">
        <text>[protein]-peptidylproline (omega=180) = [protein]-peptidylproline (omega=0)</text>
        <dbReference type="Rhea" id="RHEA:16237"/>
        <dbReference type="Rhea" id="RHEA-COMP:10747"/>
        <dbReference type="Rhea" id="RHEA-COMP:10748"/>
        <dbReference type="ChEBI" id="CHEBI:83833"/>
        <dbReference type="ChEBI" id="CHEBI:83834"/>
        <dbReference type="EC" id="5.2.1.8"/>
    </reaction>
</comment>
<feature type="domain" description="PPIase FKBP-type" evidence="3">
    <location>
        <begin position="135"/>
        <end position="248"/>
    </location>
</feature>
<feature type="chain" id="PRO_5035450299" description="peptidylprolyl isomerase" evidence="2">
    <location>
        <begin position="21"/>
        <end position="248"/>
    </location>
</feature>
<dbReference type="InterPro" id="IPR046357">
    <property type="entry name" value="PPIase_dom_sf"/>
</dbReference>